<accession>A0A3B0WEW4</accession>
<gene>
    <name evidence="1" type="ORF">MNBD_CHLOROFLEXI01-3343</name>
</gene>
<sequence length="184" mass="19352">MPDLRVLTWNSGGEADGRGAFLTLTVNLTNAGFAGNVPVQVVVTQEANVAGGSIAAALANGAPFNTFVVPQGFSREHLPIPAQPFRVVPSRAYRLSWLANDPVPGNNLATPAGNPALVPLDPAMDGGVAAFIMGLGLAPVMLANVVQAAANCRWPIYRHLTFAGPPVQNIHFFSWHAPLLANWL</sequence>
<proteinExistence type="predicted"/>
<feature type="non-terminal residue" evidence="1">
    <location>
        <position position="184"/>
    </location>
</feature>
<reference evidence="1" key="1">
    <citation type="submission" date="2018-06" db="EMBL/GenBank/DDBJ databases">
        <authorList>
            <person name="Zhirakovskaya E."/>
        </authorList>
    </citation>
    <scope>NUCLEOTIDE SEQUENCE</scope>
</reference>
<dbReference type="EMBL" id="UOEU01000897">
    <property type="protein sequence ID" value="VAW42174.1"/>
    <property type="molecule type" value="Genomic_DNA"/>
</dbReference>
<name>A0A3B0WEW4_9ZZZZ</name>
<dbReference type="AlphaFoldDB" id="A0A3B0WEW4"/>
<organism evidence="1">
    <name type="scientific">hydrothermal vent metagenome</name>
    <dbReference type="NCBI Taxonomy" id="652676"/>
    <lineage>
        <taxon>unclassified sequences</taxon>
        <taxon>metagenomes</taxon>
        <taxon>ecological metagenomes</taxon>
    </lineage>
</organism>
<protein>
    <submittedName>
        <fullName evidence="1">Uncharacterized protein</fullName>
    </submittedName>
</protein>
<evidence type="ECO:0000313" key="1">
    <source>
        <dbReference type="EMBL" id="VAW42174.1"/>
    </source>
</evidence>